<proteinExistence type="inferred from homology"/>
<feature type="signal peptide" evidence="6">
    <location>
        <begin position="1"/>
        <end position="21"/>
    </location>
</feature>
<evidence type="ECO:0000313" key="9">
    <source>
        <dbReference type="Proteomes" id="UP000002051"/>
    </source>
</evidence>
<keyword evidence="3 4" id="KW-0472">Membrane</keyword>
<evidence type="ECO:0000313" key="7">
    <source>
        <dbReference type="EMBL" id="KEH27947.1"/>
    </source>
</evidence>
<dbReference type="GO" id="GO:0016020">
    <property type="term" value="C:membrane"/>
    <property type="evidence" value="ECO:0000318"/>
    <property type="project" value="GO_Central"/>
</dbReference>
<comment type="function">
    <text evidence="4">Acts as a Mg(2+) transporter. Can also transport other divalent cations such as Fe(2+), Sr(2+), Ba(2+), Mn(2+) and Co(2+) but to a much less extent than Mg(2+).</text>
</comment>
<sequence>MAPVFLRLSVFFFCYWVFCFGCCAASARHAVFCLCWAGVACVVWVLGGVFTGGYVHRVSDLTFGVDLKQIRLMGILQRENIVNSGSYMLYAETCYPPLVQYVTYNRLGPIRTMGCPSYYVPPLPCMCTGFDRDPYQFQSTPLIPFGFFGDENASGCSVMWCLTPSNTVIVSPIYYVMFTTLAIIATVIMFKVPFSTIMSEICSFIVVLSGTIMLHLTKDFERSHSFRGGGLPSSPTLSVRFYTGNEDSLLKEDEENKSPEDMCSRRQDLC</sequence>
<keyword evidence="6" id="KW-0732">Signal</keyword>
<keyword evidence="1 4" id="KW-0812">Transmembrane</keyword>
<reference evidence="7 9" key="2">
    <citation type="journal article" date="2014" name="BMC Genomics">
        <title>An improved genome release (version Mt4.0) for the model legume Medicago truncatula.</title>
        <authorList>
            <person name="Tang H."/>
            <person name="Krishnakumar V."/>
            <person name="Bidwell S."/>
            <person name="Rosen B."/>
            <person name="Chan A."/>
            <person name="Zhou S."/>
            <person name="Gentzbittel L."/>
            <person name="Childs K.L."/>
            <person name="Yandell M."/>
            <person name="Gundlach H."/>
            <person name="Mayer K.F."/>
            <person name="Schwartz D.C."/>
            <person name="Town C.D."/>
        </authorList>
    </citation>
    <scope>GENOME REANNOTATION</scope>
    <source>
        <strain evidence="7">A17</strain>
        <strain evidence="8 9">cv. Jemalong A17</strain>
    </source>
</reference>
<keyword evidence="4" id="KW-0406">Ion transport</keyword>
<dbReference type="InterPro" id="IPR008521">
    <property type="entry name" value="Mg_trans_NIPA"/>
</dbReference>
<evidence type="ECO:0000256" key="3">
    <source>
        <dbReference type="ARBA" id="ARBA00023136"/>
    </source>
</evidence>
<evidence type="ECO:0000256" key="1">
    <source>
        <dbReference type="ARBA" id="ARBA00022692"/>
    </source>
</evidence>
<dbReference type="eggNOG" id="KOG2922">
    <property type="taxonomic scope" value="Eukaryota"/>
</dbReference>
<dbReference type="GO" id="GO:0015693">
    <property type="term" value="P:magnesium ion transport"/>
    <property type="evidence" value="ECO:0000318"/>
    <property type="project" value="GO_Central"/>
</dbReference>
<dbReference type="PANTHER" id="PTHR12570:SF19">
    <property type="entry name" value="MAGNESIUM TRANSPORTER-RELATED"/>
    <property type="match status" value="1"/>
</dbReference>
<evidence type="ECO:0000313" key="8">
    <source>
        <dbReference type="EnsemblPlants" id="KEH27947"/>
    </source>
</evidence>
<keyword evidence="2 4" id="KW-1133">Transmembrane helix</keyword>
<dbReference type="PANTHER" id="PTHR12570">
    <property type="match status" value="1"/>
</dbReference>
<dbReference type="GO" id="GO:0015095">
    <property type="term" value="F:magnesium ion transmembrane transporter activity"/>
    <property type="evidence" value="ECO:0007669"/>
    <property type="project" value="UniProtKB-UniRule"/>
</dbReference>
<feature type="region of interest" description="Disordered" evidence="5">
    <location>
        <begin position="250"/>
        <end position="270"/>
    </location>
</feature>
<dbReference type="GO" id="GO:0005886">
    <property type="term" value="C:plasma membrane"/>
    <property type="evidence" value="ECO:0007669"/>
    <property type="project" value="UniProtKB-SubCell"/>
</dbReference>
<comment type="caution">
    <text evidence="4">Lacks conserved residue(s) required for the propagation of feature annotation.</text>
</comment>
<feature type="chain" id="PRO_5014499551" description="Probable magnesium transporter" evidence="6">
    <location>
        <begin position="22"/>
        <end position="270"/>
    </location>
</feature>
<evidence type="ECO:0000256" key="4">
    <source>
        <dbReference type="RuleBase" id="RU363078"/>
    </source>
</evidence>
<keyword evidence="9" id="KW-1185">Reference proteome</keyword>
<reference evidence="7 9" key="1">
    <citation type="journal article" date="2011" name="Nature">
        <title>The Medicago genome provides insight into the evolution of rhizobial symbioses.</title>
        <authorList>
            <person name="Young N.D."/>
            <person name="Debelle F."/>
            <person name="Oldroyd G.E."/>
            <person name="Geurts R."/>
            <person name="Cannon S.B."/>
            <person name="Udvardi M.K."/>
            <person name="Benedito V.A."/>
            <person name="Mayer K.F."/>
            <person name="Gouzy J."/>
            <person name="Schoof H."/>
            <person name="Van de Peer Y."/>
            <person name="Proost S."/>
            <person name="Cook D.R."/>
            <person name="Meyers B.C."/>
            <person name="Spannagl M."/>
            <person name="Cheung F."/>
            <person name="De Mita S."/>
            <person name="Krishnakumar V."/>
            <person name="Gundlach H."/>
            <person name="Zhou S."/>
            <person name="Mudge J."/>
            <person name="Bharti A.K."/>
            <person name="Murray J.D."/>
            <person name="Naoumkina M.A."/>
            <person name="Rosen B."/>
            <person name="Silverstein K.A."/>
            <person name="Tang H."/>
            <person name="Rombauts S."/>
            <person name="Zhao P.X."/>
            <person name="Zhou P."/>
            <person name="Barbe V."/>
            <person name="Bardou P."/>
            <person name="Bechner M."/>
            <person name="Bellec A."/>
            <person name="Berger A."/>
            <person name="Berges H."/>
            <person name="Bidwell S."/>
            <person name="Bisseling T."/>
            <person name="Choisne N."/>
            <person name="Couloux A."/>
            <person name="Denny R."/>
            <person name="Deshpande S."/>
            <person name="Dai X."/>
            <person name="Doyle J.J."/>
            <person name="Dudez A.M."/>
            <person name="Farmer A.D."/>
            <person name="Fouteau S."/>
            <person name="Franken C."/>
            <person name="Gibelin C."/>
            <person name="Gish J."/>
            <person name="Goldstein S."/>
            <person name="Gonzalez A.J."/>
            <person name="Green P.J."/>
            <person name="Hallab A."/>
            <person name="Hartog M."/>
            <person name="Hua A."/>
            <person name="Humphray S.J."/>
            <person name="Jeong D.H."/>
            <person name="Jing Y."/>
            <person name="Jocker A."/>
            <person name="Kenton S.M."/>
            <person name="Kim D.J."/>
            <person name="Klee K."/>
            <person name="Lai H."/>
            <person name="Lang C."/>
            <person name="Lin S."/>
            <person name="Macmil S.L."/>
            <person name="Magdelenat G."/>
            <person name="Matthews L."/>
            <person name="McCorrison J."/>
            <person name="Monaghan E.L."/>
            <person name="Mun J.H."/>
            <person name="Najar F.Z."/>
            <person name="Nicholson C."/>
            <person name="Noirot C."/>
            <person name="O'Bleness M."/>
            <person name="Paule C.R."/>
            <person name="Poulain J."/>
            <person name="Prion F."/>
            <person name="Qin B."/>
            <person name="Qu C."/>
            <person name="Retzel E.F."/>
            <person name="Riddle C."/>
            <person name="Sallet E."/>
            <person name="Samain S."/>
            <person name="Samson N."/>
            <person name="Sanders I."/>
            <person name="Saurat O."/>
            <person name="Scarpelli C."/>
            <person name="Schiex T."/>
            <person name="Segurens B."/>
            <person name="Severin A.J."/>
            <person name="Sherrier D.J."/>
            <person name="Shi R."/>
            <person name="Sims S."/>
            <person name="Singer S.R."/>
            <person name="Sinharoy S."/>
            <person name="Sterck L."/>
            <person name="Viollet A."/>
            <person name="Wang B.B."/>
            <person name="Wang K."/>
            <person name="Wang M."/>
            <person name="Wang X."/>
            <person name="Warfsmann J."/>
            <person name="Weissenbach J."/>
            <person name="White D.D."/>
            <person name="White J.D."/>
            <person name="Wiley G.B."/>
            <person name="Wincker P."/>
            <person name="Xing Y."/>
            <person name="Yang L."/>
            <person name="Yao Z."/>
            <person name="Ying F."/>
            <person name="Zhai J."/>
            <person name="Zhou L."/>
            <person name="Zuber A."/>
            <person name="Denarie J."/>
            <person name="Dixon R.A."/>
            <person name="May G.D."/>
            <person name="Schwartz D.C."/>
            <person name="Rogers J."/>
            <person name="Quetier F."/>
            <person name="Town C.D."/>
            <person name="Roe B.A."/>
        </authorList>
    </citation>
    <scope>NUCLEOTIDE SEQUENCE [LARGE SCALE GENOMIC DNA]</scope>
    <source>
        <strain evidence="7">A17</strain>
        <strain evidence="8 9">cv. Jemalong A17</strain>
    </source>
</reference>
<feature type="transmembrane region" description="Helical" evidence="4">
    <location>
        <begin position="29"/>
        <end position="50"/>
    </location>
</feature>
<gene>
    <name evidence="7" type="ordered locus">MTR_5g049870</name>
</gene>
<feature type="transmembrane region" description="Helical" evidence="4">
    <location>
        <begin position="196"/>
        <end position="217"/>
    </location>
</feature>
<dbReference type="PaxDb" id="3880-AES83260"/>
<dbReference type="GO" id="GO:0005769">
    <property type="term" value="C:early endosome"/>
    <property type="evidence" value="ECO:0007669"/>
    <property type="project" value="UniProtKB-SubCell"/>
</dbReference>
<dbReference type="EnsemblPlants" id="KEH27947">
    <property type="protein sequence ID" value="KEH27947"/>
    <property type="gene ID" value="MTR_5g049870"/>
</dbReference>
<accession>A0A072UE81</accession>
<comment type="subcellular location">
    <subcellularLocation>
        <location evidence="4">Cell membrane</location>
        <topology evidence="4">Multi-pass membrane protein</topology>
    </subcellularLocation>
    <subcellularLocation>
        <location evidence="4">Early endosome</location>
    </subcellularLocation>
</comment>
<keyword evidence="4" id="KW-0813">Transport</keyword>
<comment type="subunit">
    <text evidence="4">Homodimer.</text>
</comment>
<reference evidence="8" key="3">
    <citation type="submission" date="2015-04" db="UniProtKB">
        <authorList>
            <consortium name="EnsemblPlants"/>
        </authorList>
    </citation>
    <scope>IDENTIFICATION</scope>
    <source>
        <strain evidence="8">cv. Jemalong A17</strain>
    </source>
</reference>
<protein>
    <recommendedName>
        <fullName evidence="4">Probable magnesium transporter</fullName>
    </recommendedName>
</protein>
<keyword evidence="4" id="KW-0460">Magnesium</keyword>
<dbReference type="Pfam" id="PF05653">
    <property type="entry name" value="Mg_trans_NIPA"/>
    <property type="match status" value="1"/>
</dbReference>
<evidence type="ECO:0000256" key="6">
    <source>
        <dbReference type="SAM" id="SignalP"/>
    </source>
</evidence>
<dbReference type="HOGENOM" id="CLU_1031942_0_0_1"/>
<keyword evidence="4" id="KW-0967">Endosome</keyword>
<dbReference type="EMBL" id="CM001221">
    <property type="protein sequence ID" value="KEH27947.1"/>
    <property type="molecule type" value="Genomic_DNA"/>
</dbReference>
<keyword evidence="4" id="KW-1003">Cell membrane</keyword>
<comment type="similarity">
    <text evidence="4">Belongs to the NIPA (TC 2.A.7) family.</text>
</comment>
<organism evidence="7 9">
    <name type="scientific">Medicago truncatula</name>
    <name type="common">Barrel medic</name>
    <name type="synonym">Medicago tribuloides</name>
    <dbReference type="NCBI Taxonomy" id="3880"/>
    <lineage>
        <taxon>Eukaryota</taxon>
        <taxon>Viridiplantae</taxon>
        <taxon>Streptophyta</taxon>
        <taxon>Embryophyta</taxon>
        <taxon>Tracheophyta</taxon>
        <taxon>Spermatophyta</taxon>
        <taxon>Magnoliopsida</taxon>
        <taxon>eudicotyledons</taxon>
        <taxon>Gunneridae</taxon>
        <taxon>Pentapetalae</taxon>
        <taxon>rosids</taxon>
        <taxon>fabids</taxon>
        <taxon>Fabales</taxon>
        <taxon>Fabaceae</taxon>
        <taxon>Papilionoideae</taxon>
        <taxon>50 kb inversion clade</taxon>
        <taxon>NPAAA clade</taxon>
        <taxon>Hologalegina</taxon>
        <taxon>IRL clade</taxon>
        <taxon>Trifolieae</taxon>
        <taxon>Medicago</taxon>
    </lineage>
</organism>
<dbReference type="Proteomes" id="UP000002051">
    <property type="component" value="Chromosome 5"/>
</dbReference>
<dbReference type="AlphaFoldDB" id="A0A072UE81"/>
<feature type="transmembrane region" description="Helical" evidence="4">
    <location>
        <begin position="173"/>
        <end position="190"/>
    </location>
</feature>
<name>A0A072UE81_MEDTR</name>
<evidence type="ECO:0000256" key="5">
    <source>
        <dbReference type="SAM" id="MobiDB-lite"/>
    </source>
</evidence>
<evidence type="ECO:0000256" key="2">
    <source>
        <dbReference type="ARBA" id="ARBA00022989"/>
    </source>
</evidence>